<dbReference type="AlphaFoldDB" id="A0A3Y6J1L5"/>
<evidence type="ECO:0000313" key="2">
    <source>
        <dbReference type="EMBL" id="ECW8175299.1"/>
    </source>
</evidence>
<evidence type="ECO:0000259" key="1">
    <source>
        <dbReference type="Pfam" id="PF03235"/>
    </source>
</evidence>
<dbReference type="EMBL" id="AAKXRS010000024">
    <property type="protein sequence ID" value="ECW8175299.1"/>
    <property type="molecule type" value="Genomic_DNA"/>
</dbReference>
<dbReference type="RefSeq" id="WP_000818975.1">
    <property type="nucleotide sequence ID" value="NZ_CP113364.1"/>
</dbReference>
<reference evidence="2" key="1">
    <citation type="submission" date="2019-09" db="EMBL/GenBank/DDBJ databases">
        <authorList>
            <person name="Ashton P.M."/>
            <person name="Dallman T."/>
            <person name="Nair S."/>
            <person name="De Pinna E."/>
            <person name="Peters T."/>
            <person name="Grant K."/>
        </authorList>
    </citation>
    <scope>NUCLEOTIDE SEQUENCE</scope>
    <source>
        <strain evidence="2">804504</strain>
    </source>
</reference>
<feature type="domain" description="GmrSD restriction endonucleases N-terminal" evidence="1">
    <location>
        <begin position="16"/>
        <end position="170"/>
    </location>
</feature>
<dbReference type="InterPro" id="IPR004919">
    <property type="entry name" value="GmrSD_N"/>
</dbReference>
<dbReference type="PANTHER" id="PTHR39639">
    <property type="entry name" value="CHROMOSOME 16, WHOLE GENOME SHOTGUN SEQUENCE"/>
    <property type="match status" value="1"/>
</dbReference>
<gene>
    <name evidence="2" type="ORF">F3613_17680</name>
</gene>
<dbReference type="InterPro" id="IPR038461">
    <property type="entry name" value="Schlafen_AlbA_2_dom_sf"/>
</dbReference>
<name>A0A3Y6J1L5_SALET</name>
<accession>A0A3Y6J1L5</accession>
<comment type="caution">
    <text evidence="2">The sequence shown here is derived from an EMBL/GenBank/DDBJ whole genome shotgun (WGS) entry which is preliminary data.</text>
</comment>
<dbReference type="PANTHER" id="PTHR39639:SF1">
    <property type="entry name" value="DUF262 DOMAIN-CONTAINING PROTEIN"/>
    <property type="match status" value="1"/>
</dbReference>
<sequence length="593" mass="67191">MAELLPQTTSIQTIYSWFTEGKIFVNRRYQRKLVWTAIEKQKLIESIQKKYPIPAVLLAERENDPGTYEIIDGLQRLHAIMSFIETGYESLDGKRFNLDAFPTAKNRADEGKFTAVKADDLLSQREVTQLLDYSLAMSIMRNATENEINDVFDRINTYGHRLSDQERRQAGIQNKFSNMVRDIACSIRGDVSDDILLLEQMPSISIDLPLTKHGYQIQSEEVFWVKHGILRSTDLRDSMDEQCIADIAACIVGGKLIDRSKDALDQIYNNEDDEYSRISSAINVYGEGKFSEEFKFCIQEITKVCNSDGDIKLRDLIFTKRTTNAFPAIFAVLFIAFHELLIKENKKINNYKGIKDNLNNIVTRLDTKRSATGGEERRKNINSIIGLIKDNFIDSADSSHIYNSHNTVDIEDILRRSEIELANYELKQGLLMLGGERTVDNGIHEKIFSTICAIANIGKGNKNGVVGKLLIGVTDKPSDTSRVKELDDIDAHIVGERSVVGVKREAVKLGISMEEYYRRFCDELKKSDLSEPLKSQVVSLIDYNDFYGYGVIVITIPLLASYSSYNGDIYYRSGDNTKKATVIEAADIATRFK</sequence>
<proteinExistence type="predicted"/>
<organism evidence="2">
    <name type="scientific">Salmonella enterica I</name>
    <dbReference type="NCBI Taxonomy" id="59201"/>
    <lineage>
        <taxon>Bacteria</taxon>
        <taxon>Pseudomonadati</taxon>
        <taxon>Pseudomonadota</taxon>
        <taxon>Gammaproteobacteria</taxon>
        <taxon>Enterobacterales</taxon>
        <taxon>Enterobacteriaceae</taxon>
        <taxon>Salmonella</taxon>
    </lineage>
</organism>
<protein>
    <submittedName>
        <fullName evidence="2">DUF262 domain-containing protein</fullName>
    </submittedName>
</protein>
<dbReference type="Pfam" id="PF03235">
    <property type="entry name" value="GmrSD_N"/>
    <property type="match status" value="1"/>
</dbReference>
<dbReference type="Gene3D" id="3.30.950.30">
    <property type="entry name" value="Schlafen, AAA domain"/>
    <property type="match status" value="1"/>
</dbReference>